<accession>A0A9Q0LC84</accession>
<dbReference type="InterPro" id="IPR045238">
    <property type="entry name" value="Tim23-like"/>
</dbReference>
<reference evidence="5" key="1">
    <citation type="submission" date="2022-10" db="EMBL/GenBank/DDBJ databases">
        <title>Novel sulphate-reducing endosymbionts in the free-living metamonad Anaeramoeba.</title>
        <authorList>
            <person name="Jerlstrom-Hultqvist J."/>
            <person name="Cepicka I."/>
            <person name="Gallot-Lavallee L."/>
            <person name="Salas-Leiva D."/>
            <person name="Curtis B.A."/>
            <person name="Zahonova K."/>
            <person name="Pipaliya S."/>
            <person name="Dacks J."/>
            <person name="Roger A.J."/>
        </authorList>
    </citation>
    <scope>NUCLEOTIDE SEQUENCE</scope>
    <source>
        <strain evidence="5">BMAN</strain>
    </source>
</reference>
<protein>
    <submittedName>
        <fullName evidence="5">Import inner membrane translocase subunit tim23-related</fullName>
    </submittedName>
</protein>
<sequence>MEELQKIFQLIQQKAKIIYEEFKKSDWDDDFKLIGKHYFAGIGFGILEGTRKTFLTNQVKKGVFLDHTFESCLHFSQKLAGLSFIYLLIKNTIEKQRGIKDEYNHIVAGAGTGILYKTFTSKSSTSKLFGAAFGALTGYLIARKDEINWNNLPSEFKKVYSKTSSYLKDFNSKLNLNLNLKDLNQQKQIPKKK</sequence>
<dbReference type="GO" id="GO:0008320">
    <property type="term" value="F:protein transmembrane transporter activity"/>
    <property type="evidence" value="ECO:0007669"/>
    <property type="project" value="TreeGrafter"/>
</dbReference>
<keyword evidence="6" id="KW-1185">Reference proteome</keyword>
<dbReference type="GO" id="GO:0005744">
    <property type="term" value="C:TIM23 mitochondrial import inner membrane translocase complex"/>
    <property type="evidence" value="ECO:0007669"/>
    <property type="project" value="TreeGrafter"/>
</dbReference>
<dbReference type="Pfam" id="PF02466">
    <property type="entry name" value="Tim17"/>
    <property type="match status" value="1"/>
</dbReference>
<keyword evidence="4" id="KW-0472">Membrane</keyword>
<comment type="caution">
    <text evidence="5">The sequence shown here is derived from an EMBL/GenBank/DDBJ whole genome shotgun (WGS) entry which is preliminary data.</text>
</comment>
<evidence type="ECO:0000256" key="1">
    <source>
        <dbReference type="ARBA" id="ARBA00004141"/>
    </source>
</evidence>
<dbReference type="AlphaFoldDB" id="A0A9Q0LC84"/>
<dbReference type="GO" id="GO:0030150">
    <property type="term" value="P:protein import into mitochondrial matrix"/>
    <property type="evidence" value="ECO:0007669"/>
    <property type="project" value="TreeGrafter"/>
</dbReference>
<dbReference type="PANTHER" id="PTHR15371:SF0">
    <property type="entry name" value="SD19278P"/>
    <property type="match status" value="1"/>
</dbReference>
<evidence type="ECO:0000256" key="2">
    <source>
        <dbReference type="ARBA" id="ARBA00022692"/>
    </source>
</evidence>
<keyword evidence="3" id="KW-1133">Transmembrane helix</keyword>
<proteinExistence type="predicted"/>
<evidence type="ECO:0000256" key="3">
    <source>
        <dbReference type="ARBA" id="ARBA00022989"/>
    </source>
</evidence>
<evidence type="ECO:0000256" key="4">
    <source>
        <dbReference type="ARBA" id="ARBA00023136"/>
    </source>
</evidence>
<evidence type="ECO:0000313" key="6">
    <source>
        <dbReference type="Proteomes" id="UP001149090"/>
    </source>
</evidence>
<keyword evidence="2" id="KW-0812">Transmembrane</keyword>
<name>A0A9Q0LC84_ANAIG</name>
<dbReference type="EMBL" id="JAPDFW010000111">
    <property type="protein sequence ID" value="KAJ5068918.1"/>
    <property type="molecule type" value="Genomic_DNA"/>
</dbReference>
<dbReference type="Proteomes" id="UP001149090">
    <property type="component" value="Unassembled WGS sequence"/>
</dbReference>
<dbReference type="OrthoDB" id="159299at2759"/>
<evidence type="ECO:0000313" key="5">
    <source>
        <dbReference type="EMBL" id="KAJ5068918.1"/>
    </source>
</evidence>
<dbReference type="PANTHER" id="PTHR15371">
    <property type="entry name" value="TIM23"/>
    <property type="match status" value="1"/>
</dbReference>
<gene>
    <name evidence="5" type="ORF">M0811_12090</name>
</gene>
<organism evidence="5 6">
    <name type="scientific">Anaeramoeba ignava</name>
    <name type="common">Anaerobic marine amoeba</name>
    <dbReference type="NCBI Taxonomy" id="1746090"/>
    <lineage>
        <taxon>Eukaryota</taxon>
        <taxon>Metamonada</taxon>
        <taxon>Anaeramoebidae</taxon>
        <taxon>Anaeramoeba</taxon>
    </lineage>
</organism>
<comment type="subcellular location">
    <subcellularLocation>
        <location evidence="1">Membrane</location>
        <topology evidence="1">Multi-pass membrane protein</topology>
    </subcellularLocation>
</comment>